<proteinExistence type="inferred from homology"/>
<evidence type="ECO:0000256" key="4">
    <source>
        <dbReference type="ARBA" id="ARBA00022490"/>
    </source>
</evidence>
<dbReference type="EMBL" id="MCOG01000055">
    <property type="protein sequence ID" value="ORY63751.1"/>
    <property type="molecule type" value="Genomic_DNA"/>
</dbReference>
<comment type="caution">
    <text evidence="9">The sequence shown here is derived from an EMBL/GenBank/DDBJ whole genome shotgun (WGS) entry which is preliminary data.</text>
</comment>
<evidence type="ECO:0000256" key="3">
    <source>
        <dbReference type="ARBA" id="ARBA00009138"/>
    </source>
</evidence>
<feature type="region of interest" description="Disordered" evidence="7">
    <location>
        <begin position="110"/>
        <end position="132"/>
    </location>
</feature>
<keyword evidence="10" id="KW-1185">Reference proteome</keyword>
<evidence type="ECO:0000313" key="9">
    <source>
        <dbReference type="EMBL" id="ORY63751.1"/>
    </source>
</evidence>
<dbReference type="GO" id="GO:0005634">
    <property type="term" value="C:nucleus"/>
    <property type="evidence" value="ECO:0007669"/>
    <property type="project" value="UniProtKB-SubCell"/>
</dbReference>
<evidence type="ECO:0000313" key="10">
    <source>
        <dbReference type="Proteomes" id="UP000193920"/>
    </source>
</evidence>
<dbReference type="InterPro" id="IPR039900">
    <property type="entry name" value="Pat1-like"/>
</dbReference>
<sequence>MTRKEKELIARIQISQLITDDPYSDDFYYQMFTEKKNNDKQGESKLNWQQTYLMKQGKGGNLSSQMQQQVQHLIDGRKQKPKNNQFSLEGALGKIALNSVRNPKQLLQVNKDKDASKKTLSNTSQPQQTTRLSHYRTLASIENVYTYILKLEQKERQKNLNREQNSDNELDNEEETEEEKHEREELINKIWNELKIKDEIPLDKPHPFVQFLSYSKGKKVIPRVLHFLSKEQSLAFLNLLLLRLNKLDVCSENADPVEVDLFINSVVPPLVNFLSEMPLCIINGCFGILLKCYSMTWMGKCKVALAILTVFLSRAEILRQDISSESVISPNIQNDLQQWSDLYDHLFNLLRNNFVSLFPENGSDQDDVCVWQFLAAIAISAQSIEYQKSLVMEVREKVFETIKDVDNEQGLVNVNLFLHALGIDASQIELESSV</sequence>
<feature type="domain" description="mRNA decay factor PAT1" evidence="8">
    <location>
        <begin position="1"/>
        <end position="425"/>
    </location>
</feature>
<dbReference type="PANTHER" id="PTHR21551">
    <property type="entry name" value="TOPOISOMERASE II-ASSOCIATED PROTEIN PAT1"/>
    <property type="match status" value="1"/>
</dbReference>
<dbReference type="OrthoDB" id="74835at2759"/>
<evidence type="ECO:0000256" key="2">
    <source>
        <dbReference type="ARBA" id="ARBA00004201"/>
    </source>
</evidence>
<evidence type="ECO:0000256" key="7">
    <source>
        <dbReference type="SAM" id="MobiDB-lite"/>
    </source>
</evidence>
<reference evidence="9 10" key="1">
    <citation type="submission" date="2016-08" db="EMBL/GenBank/DDBJ databases">
        <title>A Parts List for Fungal Cellulosomes Revealed by Comparative Genomics.</title>
        <authorList>
            <consortium name="DOE Joint Genome Institute"/>
            <person name="Haitjema C.H."/>
            <person name="Gilmore S.P."/>
            <person name="Henske J.K."/>
            <person name="Solomon K.V."/>
            <person name="De Groot R."/>
            <person name="Kuo A."/>
            <person name="Mondo S.J."/>
            <person name="Salamov A.A."/>
            <person name="Labutti K."/>
            <person name="Zhao Z."/>
            <person name="Chiniquy J."/>
            <person name="Barry K."/>
            <person name="Brewer H.M."/>
            <person name="Purvine S.O."/>
            <person name="Wright A.T."/>
            <person name="Boxma B."/>
            <person name="Van Alen T."/>
            <person name="Hackstein J.H."/>
            <person name="Baker S.E."/>
            <person name="Grigoriev I.V."/>
            <person name="O'Malley M.A."/>
        </authorList>
    </citation>
    <scope>NUCLEOTIDE SEQUENCE [LARGE SCALE GENOMIC DNA]</scope>
    <source>
        <strain evidence="9 10">G1</strain>
    </source>
</reference>
<name>A0A1Y2DWV2_9FUNG</name>
<accession>A0A1Y2DWV2</accession>
<feature type="compositionally biased region" description="Acidic residues" evidence="7">
    <location>
        <begin position="166"/>
        <end position="177"/>
    </location>
</feature>
<keyword evidence="6" id="KW-0539">Nucleus</keyword>
<keyword evidence="5" id="KW-0694">RNA-binding</keyword>
<keyword evidence="4" id="KW-0963">Cytoplasm</keyword>
<comment type="similarity">
    <text evidence="3">Belongs to the PAT1 family.</text>
</comment>
<dbReference type="GO" id="GO:0003723">
    <property type="term" value="F:RNA binding"/>
    <property type="evidence" value="ECO:0007669"/>
    <property type="project" value="UniProtKB-KW"/>
</dbReference>
<evidence type="ECO:0000259" key="8">
    <source>
        <dbReference type="Pfam" id="PF09770"/>
    </source>
</evidence>
<dbReference type="InterPro" id="IPR019167">
    <property type="entry name" value="PAT1_dom"/>
</dbReference>
<comment type="subcellular location">
    <subcellularLocation>
        <location evidence="2">Cytoplasm</location>
        <location evidence="2">P-body</location>
    </subcellularLocation>
    <subcellularLocation>
        <location evidence="1">Nucleus</location>
    </subcellularLocation>
</comment>
<dbReference type="AlphaFoldDB" id="A0A1Y2DWV2"/>
<dbReference type="Proteomes" id="UP000193920">
    <property type="component" value="Unassembled WGS sequence"/>
</dbReference>
<dbReference type="GO" id="GO:0000932">
    <property type="term" value="C:P-body"/>
    <property type="evidence" value="ECO:0007669"/>
    <property type="project" value="UniProtKB-SubCell"/>
</dbReference>
<protein>
    <recommendedName>
        <fullName evidence="8">mRNA decay factor PAT1 domain-containing protein</fullName>
    </recommendedName>
</protein>
<dbReference type="GO" id="GO:0033962">
    <property type="term" value="P:P-body assembly"/>
    <property type="evidence" value="ECO:0007669"/>
    <property type="project" value="TreeGrafter"/>
</dbReference>
<feature type="region of interest" description="Disordered" evidence="7">
    <location>
        <begin position="158"/>
        <end position="182"/>
    </location>
</feature>
<evidence type="ECO:0000256" key="5">
    <source>
        <dbReference type="ARBA" id="ARBA00022884"/>
    </source>
</evidence>
<dbReference type="PANTHER" id="PTHR21551:SF0">
    <property type="entry name" value="PROTEIN ASSOCIATED WITH TOPO II RELATED-1, ISOFORM A"/>
    <property type="match status" value="1"/>
</dbReference>
<dbReference type="STRING" id="1754190.A0A1Y2DWV2"/>
<feature type="compositionally biased region" description="Polar residues" evidence="7">
    <location>
        <begin position="118"/>
        <end position="132"/>
    </location>
</feature>
<organism evidence="9 10">
    <name type="scientific">Neocallimastix californiae</name>
    <dbReference type="NCBI Taxonomy" id="1754190"/>
    <lineage>
        <taxon>Eukaryota</taxon>
        <taxon>Fungi</taxon>
        <taxon>Fungi incertae sedis</taxon>
        <taxon>Chytridiomycota</taxon>
        <taxon>Chytridiomycota incertae sedis</taxon>
        <taxon>Neocallimastigomycetes</taxon>
        <taxon>Neocallimastigales</taxon>
        <taxon>Neocallimastigaceae</taxon>
        <taxon>Neocallimastix</taxon>
    </lineage>
</organism>
<evidence type="ECO:0000256" key="1">
    <source>
        <dbReference type="ARBA" id="ARBA00004123"/>
    </source>
</evidence>
<evidence type="ECO:0000256" key="6">
    <source>
        <dbReference type="ARBA" id="ARBA00023242"/>
    </source>
</evidence>
<dbReference type="Pfam" id="PF09770">
    <property type="entry name" value="PAT1"/>
    <property type="match status" value="1"/>
</dbReference>
<dbReference type="GO" id="GO:0000290">
    <property type="term" value="P:deadenylation-dependent decapping of nuclear-transcribed mRNA"/>
    <property type="evidence" value="ECO:0007669"/>
    <property type="project" value="InterPro"/>
</dbReference>
<gene>
    <name evidence="9" type="ORF">LY90DRAFT_505201</name>
</gene>